<organism evidence="2 3">
    <name type="scientific">Cryptosporangium arvum DSM 44712</name>
    <dbReference type="NCBI Taxonomy" id="927661"/>
    <lineage>
        <taxon>Bacteria</taxon>
        <taxon>Bacillati</taxon>
        <taxon>Actinomycetota</taxon>
        <taxon>Actinomycetes</taxon>
        <taxon>Cryptosporangiales</taxon>
        <taxon>Cryptosporangiaceae</taxon>
        <taxon>Cryptosporangium</taxon>
    </lineage>
</organism>
<reference evidence="2 3" key="1">
    <citation type="submission" date="2013-07" db="EMBL/GenBank/DDBJ databases">
        <authorList>
            <consortium name="DOE Joint Genome Institute"/>
            <person name="Eisen J."/>
            <person name="Huntemann M."/>
            <person name="Han J."/>
            <person name="Chen A."/>
            <person name="Kyrpides N."/>
            <person name="Mavromatis K."/>
            <person name="Markowitz V."/>
            <person name="Palaniappan K."/>
            <person name="Ivanova N."/>
            <person name="Schaumberg A."/>
            <person name="Pati A."/>
            <person name="Liolios K."/>
            <person name="Nordberg H.P."/>
            <person name="Cantor M.N."/>
            <person name="Hua S.X."/>
            <person name="Woyke T."/>
        </authorList>
    </citation>
    <scope>NUCLEOTIDE SEQUENCE [LARGE SCALE GENOMIC DNA]</scope>
    <source>
        <strain evidence="2 3">DSM 44712</strain>
    </source>
</reference>
<feature type="chain" id="PRO_5001458404" evidence="1">
    <location>
        <begin position="23"/>
        <end position="374"/>
    </location>
</feature>
<keyword evidence="1" id="KW-0732">Signal</keyword>
<evidence type="ECO:0000313" key="3">
    <source>
        <dbReference type="Proteomes" id="UP000021053"/>
    </source>
</evidence>
<evidence type="ECO:0000256" key="1">
    <source>
        <dbReference type="SAM" id="SignalP"/>
    </source>
</evidence>
<dbReference type="RefSeq" id="WP_051570133.1">
    <property type="nucleotide sequence ID" value="NZ_KK073874.1"/>
</dbReference>
<dbReference type="NCBIfam" id="TIGR02913">
    <property type="entry name" value="HAF_rpt"/>
    <property type="match status" value="2"/>
</dbReference>
<sequence>MRSLLCGVVAAALLVPAGTASAADRAIVTVTRLPVPAGTTGSSAADVNDAGVVVGTADVRGVSQALRWAGGSFTRLPASATLPEARAARITDSGLVVGSIESADTTQRGIRYWAPGGATTDCALATGFPLGVTDVNDRGDALIWVGTGPRAFTYAVCHPDGTSTATNLLGAGGIDDTGRVAGFRNAGASTNFQYVPVVAADGTAADLPVPAGQSAVADDIAPDGTVVGSLGTSTWGSFGPVYTPRKAVAWIDGEIVELGGTSATGISRTGDVVGTLTTAGGSTHAFLWRAGRRTDLGTLGGDRSFPNAVNDRGQVVGTSTTASGATHGFRWSAGRLVDLGGPSGTAAAVNDAGVVVGSVTTTSGVTRAVRWTIR</sequence>
<dbReference type="Proteomes" id="UP000021053">
    <property type="component" value="Unassembled WGS sequence"/>
</dbReference>
<evidence type="ECO:0000313" key="2">
    <source>
        <dbReference type="EMBL" id="EXG81626.1"/>
    </source>
</evidence>
<dbReference type="PATRIC" id="fig|927661.3.peg.2706"/>
<proteinExistence type="predicted"/>
<name>A0A011AHY6_9ACTN</name>
<dbReference type="EMBL" id="JFBT01000001">
    <property type="protein sequence ID" value="EXG81626.1"/>
    <property type="molecule type" value="Genomic_DNA"/>
</dbReference>
<comment type="caution">
    <text evidence="2">The sequence shown here is derived from an EMBL/GenBank/DDBJ whole genome shotgun (WGS) entry which is preliminary data.</text>
</comment>
<dbReference type="HOGENOM" id="CLU_054530_0_0_11"/>
<dbReference type="AlphaFoldDB" id="A0A011AHY6"/>
<accession>A0A011AHY6</accession>
<feature type="signal peptide" evidence="1">
    <location>
        <begin position="1"/>
        <end position="22"/>
    </location>
</feature>
<gene>
    <name evidence="2" type="ORF">CryarDRAFT_2744</name>
</gene>
<keyword evidence="3" id="KW-1185">Reference proteome</keyword>
<protein>
    <submittedName>
        <fullName evidence="2">HAF family repeat protein</fullName>
    </submittedName>
</protein>
<dbReference type="InterPro" id="IPR014262">
    <property type="entry name" value="HAF_rpt"/>
</dbReference>
<dbReference type="OrthoDB" id="4310309at2"/>